<dbReference type="Gene3D" id="3.40.50.850">
    <property type="entry name" value="Isochorismatase-like"/>
    <property type="match status" value="1"/>
</dbReference>
<keyword evidence="4" id="KW-1185">Reference proteome</keyword>
<dbReference type="PANTHER" id="PTHR43540:SF6">
    <property type="entry name" value="ISOCHORISMATASE-LIKE DOMAIN-CONTAINING PROTEIN"/>
    <property type="match status" value="1"/>
</dbReference>
<accession>A0A1Z4LS34</accession>
<dbReference type="InterPro" id="IPR036380">
    <property type="entry name" value="Isochorismatase-like_sf"/>
</dbReference>
<keyword evidence="1 3" id="KW-0378">Hydrolase</keyword>
<sequence length="180" mass="19908">MEPEKSALIVIDLQNDFTLENGKAHACTAQVDKLIPIVNNLSEKFAGEERHIAYLKTEWSNPIVKLLTGNSVKRGTTGAEFDSRLKIYSDNIFTKGDKNSFSCSNFVEFLESNSINHLYLVGLATDYCIKITSENAINKGYQVTVVRDAVAAYKCGDYEKSLQILSSKGVNIIASTEISK</sequence>
<dbReference type="Proteomes" id="UP000218418">
    <property type="component" value="Chromosome"/>
</dbReference>
<gene>
    <name evidence="3" type="ORF">NIES267_33720</name>
</gene>
<dbReference type="GO" id="GO:0016787">
    <property type="term" value="F:hydrolase activity"/>
    <property type="evidence" value="ECO:0007669"/>
    <property type="project" value="UniProtKB-KW"/>
</dbReference>
<proteinExistence type="predicted"/>
<dbReference type="EMBL" id="AP018227">
    <property type="protein sequence ID" value="BAY83878.1"/>
    <property type="molecule type" value="Genomic_DNA"/>
</dbReference>
<dbReference type="InterPro" id="IPR050272">
    <property type="entry name" value="Isochorismatase-like_hydrls"/>
</dbReference>
<organism evidence="3 4">
    <name type="scientific">Calothrix parasitica NIES-267</name>
    <dbReference type="NCBI Taxonomy" id="1973488"/>
    <lineage>
        <taxon>Bacteria</taxon>
        <taxon>Bacillati</taxon>
        <taxon>Cyanobacteriota</taxon>
        <taxon>Cyanophyceae</taxon>
        <taxon>Nostocales</taxon>
        <taxon>Calotrichaceae</taxon>
        <taxon>Calothrix</taxon>
    </lineage>
</organism>
<protein>
    <submittedName>
        <fullName evidence="3">Isochorismatase hydrolase family protein</fullName>
    </submittedName>
</protein>
<name>A0A1Z4LS34_9CYAN</name>
<dbReference type="SUPFAM" id="SSF52499">
    <property type="entry name" value="Isochorismatase-like hydrolases"/>
    <property type="match status" value="1"/>
</dbReference>
<evidence type="ECO:0000313" key="4">
    <source>
        <dbReference type="Proteomes" id="UP000218418"/>
    </source>
</evidence>
<dbReference type="PANTHER" id="PTHR43540">
    <property type="entry name" value="PEROXYUREIDOACRYLATE/UREIDOACRYLATE AMIDOHYDROLASE-RELATED"/>
    <property type="match status" value="1"/>
</dbReference>
<evidence type="ECO:0000313" key="3">
    <source>
        <dbReference type="EMBL" id="BAY83878.1"/>
    </source>
</evidence>
<dbReference type="AlphaFoldDB" id="A0A1Z4LS34"/>
<dbReference type="OrthoDB" id="9796485at2"/>
<feature type="domain" description="Isochorismatase-like" evidence="2">
    <location>
        <begin position="6"/>
        <end position="175"/>
    </location>
</feature>
<evidence type="ECO:0000259" key="2">
    <source>
        <dbReference type="Pfam" id="PF00857"/>
    </source>
</evidence>
<dbReference type="CDD" id="cd00431">
    <property type="entry name" value="cysteine_hydrolases"/>
    <property type="match status" value="1"/>
</dbReference>
<reference evidence="3 4" key="1">
    <citation type="submission" date="2017-06" db="EMBL/GenBank/DDBJ databases">
        <title>Genome sequencing of cyanobaciteial culture collection at National Institute for Environmental Studies (NIES).</title>
        <authorList>
            <person name="Hirose Y."/>
            <person name="Shimura Y."/>
            <person name="Fujisawa T."/>
            <person name="Nakamura Y."/>
            <person name="Kawachi M."/>
        </authorList>
    </citation>
    <scope>NUCLEOTIDE SEQUENCE [LARGE SCALE GENOMIC DNA]</scope>
    <source>
        <strain evidence="3 4">NIES-267</strain>
    </source>
</reference>
<dbReference type="InterPro" id="IPR000868">
    <property type="entry name" value="Isochorismatase-like_dom"/>
</dbReference>
<evidence type="ECO:0000256" key="1">
    <source>
        <dbReference type="ARBA" id="ARBA00022801"/>
    </source>
</evidence>
<dbReference type="Pfam" id="PF00857">
    <property type="entry name" value="Isochorismatase"/>
    <property type="match status" value="1"/>
</dbReference>